<evidence type="ECO:0000256" key="1">
    <source>
        <dbReference type="ARBA" id="ARBA00022723"/>
    </source>
</evidence>
<dbReference type="Pfam" id="PF00643">
    <property type="entry name" value="zf-B_box"/>
    <property type="match status" value="1"/>
</dbReference>
<feature type="domain" description="RING-type" evidence="5">
    <location>
        <begin position="18"/>
        <end position="63"/>
    </location>
</feature>
<dbReference type="PROSITE" id="PS50089">
    <property type="entry name" value="ZF_RING_2"/>
    <property type="match status" value="1"/>
</dbReference>
<keyword evidence="3" id="KW-0862">Zinc</keyword>
<evidence type="ECO:0000256" key="3">
    <source>
        <dbReference type="ARBA" id="ARBA00022833"/>
    </source>
</evidence>
<dbReference type="InterPro" id="IPR001841">
    <property type="entry name" value="Znf_RING"/>
</dbReference>
<dbReference type="PANTHER" id="PTHR24103">
    <property type="entry name" value="E3 UBIQUITIN-PROTEIN LIGASE TRIM"/>
    <property type="match status" value="1"/>
</dbReference>
<evidence type="ECO:0000313" key="8">
    <source>
        <dbReference type="Proteomes" id="UP000694559"/>
    </source>
</evidence>
<dbReference type="CDD" id="cd19762">
    <property type="entry name" value="Bbox2_TRIM7-like"/>
    <property type="match status" value="1"/>
</dbReference>
<dbReference type="InterPro" id="IPR000315">
    <property type="entry name" value="Znf_B-box"/>
</dbReference>
<dbReference type="Gene3D" id="3.30.160.60">
    <property type="entry name" value="Classic Zinc Finger"/>
    <property type="match status" value="1"/>
</dbReference>
<dbReference type="CDD" id="cd16598">
    <property type="entry name" value="RING-HC_TRIM26_C-IV"/>
    <property type="match status" value="1"/>
</dbReference>
<dbReference type="GeneTree" id="ENSGT00940000154126"/>
<evidence type="ECO:0000256" key="4">
    <source>
        <dbReference type="PROSITE-ProRule" id="PRU00024"/>
    </source>
</evidence>
<dbReference type="InterPro" id="IPR017907">
    <property type="entry name" value="Znf_RING_CS"/>
</dbReference>
<dbReference type="SMART" id="SM00336">
    <property type="entry name" value="BBOX"/>
    <property type="match status" value="1"/>
</dbReference>
<dbReference type="InterPro" id="IPR050143">
    <property type="entry name" value="TRIM/RBCC"/>
</dbReference>
<reference evidence="7" key="1">
    <citation type="submission" date="2025-08" db="UniProtKB">
        <authorList>
            <consortium name="Ensembl"/>
        </authorList>
    </citation>
    <scope>IDENTIFICATION</scope>
</reference>
<dbReference type="InterPro" id="IPR013083">
    <property type="entry name" value="Znf_RING/FYVE/PHD"/>
</dbReference>
<dbReference type="OMA" id="RECMESH"/>
<accession>A0A8C6X2S0</accession>
<sequence>MASLVDDPVERLQEEVSCSICLEYLRDPVTIDCGHNFCRACISDYCKGGSGSTTGAALCPQCRVGFLLSSSRSNKQLANIVEGIERLARRPSQGLVEALCEKHGKKLRLFCQDDGEPICLVCDKSREHRMHSVLPIEEAAHDYKMKLQEAVDILRKTLAEATKLEVQEKEKTDQWKASP</sequence>
<dbReference type="SUPFAM" id="SSF57845">
    <property type="entry name" value="B-box zinc-binding domain"/>
    <property type="match status" value="1"/>
</dbReference>
<dbReference type="PROSITE" id="PS50119">
    <property type="entry name" value="ZF_BBOX"/>
    <property type="match status" value="1"/>
</dbReference>
<keyword evidence="1" id="KW-0479">Metal-binding</keyword>
<evidence type="ECO:0000313" key="7">
    <source>
        <dbReference type="Ensembl" id="ENSNNAP00000005290.1"/>
    </source>
</evidence>
<dbReference type="Gene3D" id="3.30.40.10">
    <property type="entry name" value="Zinc/RING finger domain, C3HC4 (zinc finger)"/>
    <property type="match status" value="1"/>
</dbReference>
<keyword evidence="2 4" id="KW-0863">Zinc-finger</keyword>
<dbReference type="PROSITE" id="PS00518">
    <property type="entry name" value="ZF_RING_1"/>
    <property type="match status" value="1"/>
</dbReference>
<dbReference type="Ensembl" id="ENSNNAT00000005523.1">
    <property type="protein sequence ID" value="ENSNNAP00000005290.1"/>
    <property type="gene ID" value="ENSNNAG00000003540.1"/>
</dbReference>
<proteinExistence type="predicted"/>
<dbReference type="OrthoDB" id="654191at2759"/>
<dbReference type="Pfam" id="PF15227">
    <property type="entry name" value="zf-C3HC4_4"/>
    <property type="match status" value="1"/>
</dbReference>
<protein>
    <submittedName>
        <fullName evidence="7">Uncharacterized protein</fullName>
    </submittedName>
</protein>
<name>A0A8C6X2S0_NAJNA</name>
<feature type="domain" description="B box-type" evidence="6">
    <location>
        <begin position="95"/>
        <end position="136"/>
    </location>
</feature>
<evidence type="ECO:0000259" key="5">
    <source>
        <dbReference type="PROSITE" id="PS50089"/>
    </source>
</evidence>
<reference evidence="7" key="2">
    <citation type="submission" date="2025-09" db="UniProtKB">
        <authorList>
            <consortium name="Ensembl"/>
        </authorList>
    </citation>
    <scope>IDENTIFICATION</scope>
</reference>
<evidence type="ECO:0000259" key="6">
    <source>
        <dbReference type="PROSITE" id="PS50119"/>
    </source>
</evidence>
<dbReference type="SUPFAM" id="SSF57850">
    <property type="entry name" value="RING/U-box"/>
    <property type="match status" value="1"/>
</dbReference>
<dbReference type="Proteomes" id="UP000694559">
    <property type="component" value="Unplaced"/>
</dbReference>
<keyword evidence="8" id="KW-1185">Reference proteome</keyword>
<dbReference type="AlphaFoldDB" id="A0A8C6X2S0"/>
<dbReference type="GO" id="GO:0008270">
    <property type="term" value="F:zinc ion binding"/>
    <property type="evidence" value="ECO:0007669"/>
    <property type="project" value="UniProtKB-KW"/>
</dbReference>
<dbReference type="SMART" id="SM00184">
    <property type="entry name" value="RING"/>
    <property type="match status" value="1"/>
</dbReference>
<organism evidence="7 8">
    <name type="scientific">Naja naja</name>
    <name type="common">Indian cobra</name>
    <dbReference type="NCBI Taxonomy" id="35670"/>
    <lineage>
        <taxon>Eukaryota</taxon>
        <taxon>Metazoa</taxon>
        <taxon>Chordata</taxon>
        <taxon>Craniata</taxon>
        <taxon>Vertebrata</taxon>
        <taxon>Euteleostomi</taxon>
        <taxon>Lepidosauria</taxon>
        <taxon>Squamata</taxon>
        <taxon>Bifurcata</taxon>
        <taxon>Unidentata</taxon>
        <taxon>Episquamata</taxon>
        <taxon>Toxicofera</taxon>
        <taxon>Serpentes</taxon>
        <taxon>Colubroidea</taxon>
        <taxon>Elapidae</taxon>
        <taxon>Elapinae</taxon>
        <taxon>Naja</taxon>
    </lineage>
</organism>
<evidence type="ECO:0000256" key="2">
    <source>
        <dbReference type="ARBA" id="ARBA00022771"/>
    </source>
</evidence>